<feature type="compositionally biased region" description="Basic and acidic residues" evidence="3">
    <location>
        <begin position="460"/>
        <end position="473"/>
    </location>
</feature>
<dbReference type="VEuPathDB" id="ToxoDB:TGDOM2_202350"/>
<keyword evidence="4" id="KW-0687">Ribonucleoprotein</keyword>
<protein>
    <recommendedName>
        <fullName evidence="2">Large ribosomal subunit protein bL21m</fullName>
    </recommendedName>
</protein>
<proteinExistence type="inferred from homology"/>
<dbReference type="GO" id="GO:0003735">
    <property type="term" value="F:structural constituent of ribosome"/>
    <property type="evidence" value="ECO:0007669"/>
    <property type="project" value="TreeGrafter"/>
</dbReference>
<gene>
    <name evidence="4" type="ORF">TGDOM2_202350</name>
</gene>
<evidence type="ECO:0000313" key="5">
    <source>
        <dbReference type="Proteomes" id="UP000028837"/>
    </source>
</evidence>
<sequence>MLARGSPWRLVLPGRSAKRAPETPPITRCRPGLVCERRKAECLRRTVSSAEEGMTKFGEKGASQTRMHQGNCDANHDSCADPRSAAEGSLCFFRSFAPSSGPLSPFKYLFRRPRSVNALSSSALTSPSHLCFSSCFSSCAASTCRSSPFSLLRSSRLLRQSVSEHSVPSLLSLSKPESLRSSVVSSRESSSCLGDEYPSAASYPHVRRQTSCLLNSQNSVYDLESWRRSSGTASDLLRTVPKGPLPRHNGGTSFSSASLLHSIISPSPCFGCVFLRRLQIYPQRRVIGHRIEIFRGKHRRRRMVPPRIPLHPLAANTSEETASKDMNLFETYRDLQLRWKKTCRQRKKKFNIARKWRMPRNIRPLPDPSWTLVFHVNPRSGYRRGRGVCRDRRREKPQGDALEVSAEDEENGLAGKAPSNRDQEDRQRGRGAQETYFRSGAALDAAIEEENILQILARHPEKGRVEGSGRPRGADGWGRDGPLPQWMQILQRTPQEELFCVMKSNVSTQHKVTAGDLIQAEKLHRKQAGDKVVFGTVMLVGSRDWTIIGKPTVPFAKVEATVEEQTLAGETLSFFYRKSRRVSRFRRIRHCVTMLRIDRIVVDPNMTVDPPAPKPDRLLDLWANRWLYPDELDGIKRNESGEPVVSEIYDGREHQKGSYQRRGLTASYRWYPDPQSAHWRP</sequence>
<reference evidence="4 5" key="1">
    <citation type="submission" date="2014-02" db="EMBL/GenBank/DDBJ databases">
        <authorList>
            <person name="Sibley D."/>
            <person name="Venepally P."/>
            <person name="Karamycheva S."/>
            <person name="Hadjithomas M."/>
            <person name="Khan A."/>
            <person name="Brunk B."/>
            <person name="Roos D."/>
            <person name="Caler E."/>
            <person name="Lorenzi H."/>
        </authorList>
    </citation>
    <scope>NUCLEOTIDE SEQUENCE [LARGE SCALE GENOMIC DNA]</scope>
    <source>
        <strain evidence="4 5">GAB2-2007-GAL-DOM2</strain>
    </source>
</reference>
<dbReference type="Proteomes" id="UP000028837">
    <property type="component" value="Unassembled WGS sequence"/>
</dbReference>
<dbReference type="AlphaFoldDB" id="A0A086K9E7"/>
<evidence type="ECO:0000256" key="1">
    <source>
        <dbReference type="ARBA" id="ARBA00008563"/>
    </source>
</evidence>
<accession>A0A086K9E7</accession>
<feature type="compositionally biased region" description="Basic and acidic residues" evidence="3">
    <location>
        <begin position="419"/>
        <end position="428"/>
    </location>
</feature>
<dbReference type="SUPFAM" id="SSF141091">
    <property type="entry name" value="L21p-like"/>
    <property type="match status" value="1"/>
</dbReference>
<evidence type="ECO:0000313" key="4">
    <source>
        <dbReference type="EMBL" id="KFG41015.1"/>
    </source>
</evidence>
<evidence type="ECO:0000256" key="3">
    <source>
        <dbReference type="SAM" id="MobiDB-lite"/>
    </source>
</evidence>
<feature type="region of interest" description="Disordered" evidence="3">
    <location>
        <begin position="460"/>
        <end position="480"/>
    </location>
</feature>
<comment type="similarity">
    <text evidence="1">Belongs to the bacterial ribosomal protein bL21 family.</text>
</comment>
<feature type="region of interest" description="Disordered" evidence="3">
    <location>
        <begin position="383"/>
        <end position="432"/>
    </location>
</feature>
<dbReference type="PANTHER" id="PTHR21349:SF0">
    <property type="entry name" value="LARGE RIBOSOMAL SUBUNIT PROTEIN BL21M"/>
    <property type="match status" value="1"/>
</dbReference>
<organism evidence="4 5">
    <name type="scientific">Toxoplasma gondii GAB2-2007-GAL-DOM2</name>
    <dbReference type="NCBI Taxonomy" id="1130820"/>
    <lineage>
        <taxon>Eukaryota</taxon>
        <taxon>Sar</taxon>
        <taxon>Alveolata</taxon>
        <taxon>Apicomplexa</taxon>
        <taxon>Conoidasida</taxon>
        <taxon>Coccidia</taxon>
        <taxon>Eucoccidiorida</taxon>
        <taxon>Eimeriorina</taxon>
        <taxon>Sarcocystidae</taxon>
        <taxon>Toxoplasma</taxon>
    </lineage>
</organism>
<dbReference type="EMBL" id="AHZU02000723">
    <property type="protein sequence ID" value="KFG41015.1"/>
    <property type="molecule type" value="Genomic_DNA"/>
</dbReference>
<keyword evidence="4" id="KW-0689">Ribosomal protein</keyword>
<dbReference type="GO" id="GO:0005762">
    <property type="term" value="C:mitochondrial large ribosomal subunit"/>
    <property type="evidence" value="ECO:0007669"/>
    <property type="project" value="TreeGrafter"/>
</dbReference>
<evidence type="ECO:0000256" key="2">
    <source>
        <dbReference type="ARBA" id="ARBA00044129"/>
    </source>
</evidence>
<name>A0A086K9E7_TOXGO</name>
<dbReference type="InterPro" id="IPR028909">
    <property type="entry name" value="bL21-like"/>
</dbReference>
<dbReference type="OrthoDB" id="5994at2759"/>
<dbReference type="InterPro" id="IPR036164">
    <property type="entry name" value="bL21-like_sf"/>
</dbReference>
<comment type="caution">
    <text evidence="4">The sequence shown here is derived from an EMBL/GenBank/DDBJ whole genome shotgun (WGS) entry which is preliminary data.</text>
</comment>
<dbReference type="PANTHER" id="PTHR21349">
    <property type="entry name" value="50S RIBOSOMAL PROTEIN L21"/>
    <property type="match status" value="1"/>
</dbReference>
<feature type="compositionally biased region" description="Basic and acidic residues" evidence="3">
    <location>
        <begin position="388"/>
        <end position="398"/>
    </location>
</feature>
<dbReference type="Pfam" id="PF00829">
    <property type="entry name" value="Ribosomal_L21p"/>
    <property type="match status" value="1"/>
</dbReference>